<dbReference type="EMBL" id="BSDY01000023">
    <property type="protein sequence ID" value="GLI57715.1"/>
    <property type="molecule type" value="Genomic_DNA"/>
</dbReference>
<sequence>MKIKKLIQNFLGTELEKIHTLAIGKATSVDNEKMICTIEVLQYFSFRGELHEVPKVFNVPLTQPLWGGRYVIKAPFQEEDKFIIGFTEVDSYAAVSGNNVRKQETRRRYSLDDTIILGYLPKNGFDRVKEFQNDLLLIDRQTGYHIRIGDEGINTKGPFNHQGSMVVNGPLGVTEDITAGGTVTCKDVITEKGSYNGLWDAYYNHLKSMH</sequence>
<evidence type="ECO:0000313" key="1">
    <source>
        <dbReference type="EMBL" id="GLI57715.1"/>
    </source>
</evidence>
<accession>A0A9W6GP31</accession>
<evidence type="ECO:0008006" key="3">
    <source>
        <dbReference type="Google" id="ProtNLM"/>
    </source>
</evidence>
<dbReference type="Gene3D" id="2.40.50.230">
    <property type="entry name" value="Gp5 N-terminal domain"/>
    <property type="match status" value="1"/>
</dbReference>
<dbReference type="InterPro" id="IPR037026">
    <property type="entry name" value="Vgr_OB-fold_dom_sf"/>
</dbReference>
<dbReference type="Proteomes" id="UP001144471">
    <property type="component" value="Unassembled WGS sequence"/>
</dbReference>
<comment type="caution">
    <text evidence="1">The sequence shown here is derived from an EMBL/GenBank/DDBJ whole genome shotgun (WGS) entry which is preliminary data.</text>
</comment>
<gene>
    <name evidence="1" type="ORF">PM10SUCC1_32290</name>
</gene>
<name>A0A9W6GP31_9FUSO</name>
<proteinExistence type="predicted"/>
<evidence type="ECO:0000313" key="2">
    <source>
        <dbReference type="Proteomes" id="UP001144471"/>
    </source>
</evidence>
<dbReference type="AlphaFoldDB" id="A0A9W6GP31"/>
<organism evidence="1 2">
    <name type="scientific">Propionigenium maris DSM 9537</name>
    <dbReference type="NCBI Taxonomy" id="1123000"/>
    <lineage>
        <taxon>Bacteria</taxon>
        <taxon>Fusobacteriati</taxon>
        <taxon>Fusobacteriota</taxon>
        <taxon>Fusobacteriia</taxon>
        <taxon>Fusobacteriales</taxon>
        <taxon>Fusobacteriaceae</taxon>
        <taxon>Propionigenium</taxon>
    </lineage>
</organism>
<protein>
    <recommendedName>
        <fullName evidence="3">Phage protein Gp138 N-terminal domain-containing protein</fullName>
    </recommendedName>
</protein>
<reference evidence="1" key="1">
    <citation type="submission" date="2022-12" db="EMBL/GenBank/DDBJ databases">
        <title>Reference genome sequencing for broad-spectrum identification of bacterial and archaeal isolates by mass spectrometry.</title>
        <authorList>
            <person name="Sekiguchi Y."/>
            <person name="Tourlousse D.M."/>
        </authorList>
    </citation>
    <scope>NUCLEOTIDE SEQUENCE</scope>
    <source>
        <strain evidence="1">10succ1</strain>
    </source>
</reference>
<dbReference type="RefSeq" id="WP_281837391.1">
    <property type="nucleotide sequence ID" value="NZ_BSDY01000023.1"/>
</dbReference>
<keyword evidence="2" id="KW-1185">Reference proteome</keyword>